<name>I3EAM8_BACMM</name>
<evidence type="ECO:0000313" key="3">
    <source>
        <dbReference type="Proteomes" id="UP000027602"/>
    </source>
</evidence>
<dbReference type="OrthoDB" id="1640349at2"/>
<dbReference type="AlphaFoldDB" id="I3EAM8"/>
<dbReference type="Proteomes" id="UP000027602">
    <property type="component" value="Chromosome"/>
</dbReference>
<dbReference type="RefSeq" id="WP_004435804.1">
    <property type="nucleotide sequence ID" value="NZ_ADWW01000002.1"/>
</dbReference>
<keyword evidence="1" id="KW-1133">Transmembrane helix</keyword>
<keyword evidence="1" id="KW-0472">Membrane</keyword>
<dbReference type="PIRSF" id="PIRSF029895">
    <property type="entry name" value="SpoIV"/>
    <property type="match status" value="1"/>
</dbReference>
<keyword evidence="3" id="KW-1185">Reference proteome</keyword>
<dbReference type="Pfam" id="PF06898">
    <property type="entry name" value="YqfD"/>
    <property type="match status" value="1"/>
</dbReference>
<sequence length="395" mass="45431">MKNHWIMFYIGIVTVKVTGKGIERFINHLTKSGILIWNVKRHGTAALTFKMRLPDVKKLRIASRKSECKIEFLHGGGLPFLLKRLWKNSGFIIGILLFFILIIYLSNTIWGIEIKGASPATEHQIRKELNQMGIKIGKLQFFLDDVESIQRELTNNVKAITWVGVELKGTTFHFQIVEKKEPKKSEYLSPRHLVAKKKAVIVDMFVEKGVPIVKVHEHVLPGQLLVSGTYGKEGKIVNVAAKGEILGETWYKSEVDLPLKSTFQVFNGNEKRKYYLKIGSLRINVWGFKKPEYSEYEKERHEKNIRFLKWNLPLSIETETIREREKVTRIYSNEDAIKMAKIAARNDLKNRLPEDAVIKGEKILHQSIENGKVNLVIHFQIIENIAQGQPIIQGD</sequence>
<evidence type="ECO:0000313" key="2">
    <source>
        <dbReference type="EMBL" id="AIE60788.1"/>
    </source>
</evidence>
<proteinExistence type="predicted"/>
<dbReference type="STRING" id="796606.BMMGA3_11965"/>
<dbReference type="EMBL" id="CP007739">
    <property type="protein sequence ID" value="AIE60788.1"/>
    <property type="molecule type" value="Genomic_DNA"/>
</dbReference>
<evidence type="ECO:0000256" key="1">
    <source>
        <dbReference type="SAM" id="Phobius"/>
    </source>
</evidence>
<dbReference type="NCBIfam" id="TIGR02876">
    <property type="entry name" value="spore_yqfD"/>
    <property type="match status" value="1"/>
</dbReference>
<gene>
    <name evidence="2" type="primary">spoIV</name>
    <name evidence="2" type="ORF">BMMGA3_11965</name>
</gene>
<protein>
    <submittedName>
        <fullName evidence="2">Stage IV sporulation protein</fullName>
    </submittedName>
</protein>
<organism evidence="2 3">
    <name type="scientific">Bacillus methanolicus (strain MGA3 / ATCC 53907)</name>
    <dbReference type="NCBI Taxonomy" id="796606"/>
    <lineage>
        <taxon>Bacteria</taxon>
        <taxon>Bacillati</taxon>
        <taxon>Bacillota</taxon>
        <taxon>Bacilli</taxon>
        <taxon>Bacillales</taxon>
        <taxon>Bacillaceae</taxon>
        <taxon>Bacillus</taxon>
    </lineage>
</organism>
<reference evidence="2 3" key="1">
    <citation type="journal article" date="2015" name="BMC Genomics">
        <title>Transcriptome analysis of thermophilic methylotrophic Bacillus methanolicus MGA3 using RNA-sequencing provides detailed insights into its previously uncharted transcriptional landscape.</title>
        <authorList>
            <person name="Irla M."/>
            <person name="Neshat A."/>
            <person name="Brautaset T."/>
            <person name="Ruckert C."/>
            <person name="Kalinowski J."/>
            <person name="Wendisch V.F."/>
        </authorList>
    </citation>
    <scope>NUCLEOTIDE SEQUENCE [LARGE SCALE GENOMIC DNA]</scope>
    <source>
        <strain evidence="3">MGA3 / ATCC 53907</strain>
    </source>
</reference>
<dbReference type="HOGENOM" id="CLU_050521_1_0_9"/>
<accession>I3EAM8</accession>
<keyword evidence="1" id="KW-0812">Transmembrane</keyword>
<feature type="transmembrane region" description="Helical" evidence="1">
    <location>
        <begin position="91"/>
        <end position="112"/>
    </location>
</feature>
<dbReference type="eggNOG" id="COG0561">
    <property type="taxonomic scope" value="Bacteria"/>
</dbReference>
<dbReference type="InterPro" id="IPR010690">
    <property type="entry name" value="YqfD"/>
</dbReference>
<dbReference type="KEGG" id="bmet:BMMGA3_11965"/>